<dbReference type="Pfam" id="PF07495">
    <property type="entry name" value="Y_Y_Y"/>
    <property type="match status" value="1"/>
</dbReference>
<dbReference type="Proteomes" id="UP001501175">
    <property type="component" value="Unassembled WGS sequence"/>
</dbReference>
<name>A0ABP8N9B1_9BACT</name>
<dbReference type="Gene3D" id="3.30.565.10">
    <property type="entry name" value="Histidine kinase-like ATPase, C-terminal domain"/>
    <property type="match status" value="1"/>
</dbReference>
<dbReference type="InterPro" id="IPR003594">
    <property type="entry name" value="HATPase_dom"/>
</dbReference>
<dbReference type="EMBL" id="BAABHD010000074">
    <property type="protein sequence ID" value="GAA4463521.1"/>
    <property type="molecule type" value="Genomic_DNA"/>
</dbReference>
<proteinExistence type="predicted"/>
<gene>
    <name evidence="5" type="ORF">GCM10023189_41650</name>
</gene>
<evidence type="ECO:0000259" key="4">
    <source>
        <dbReference type="PROSITE" id="PS50109"/>
    </source>
</evidence>
<dbReference type="InterPro" id="IPR011110">
    <property type="entry name" value="Reg_prop"/>
</dbReference>
<keyword evidence="1" id="KW-0597">Phosphoprotein</keyword>
<accession>A0ABP8N9B1</accession>
<dbReference type="Pfam" id="PF02518">
    <property type="entry name" value="HATPase_c"/>
    <property type="match status" value="1"/>
</dbReference>
<dbReference type="SUPFAM" id="SSF55874">
    <property type="entry name" value="ATPase domain of HSP90 chaperone/DNA topoisomerase II/histidine kinase"/>
    <property type="match status" value="1"/>
</dbReference>
<dbReference type="PANTHER" id="PTHR43547">
    <property type="entry name" value="TWO-COMPONENT HISTIDINE KINASE"/>
    <property type="match status" value="1"/>
</dbReference>
<protein>
    <submittedName>
        <fullName evidence="5">Two-component regulator propeller domain-containing protein</fullName>
    </submittedName>
</protein>
<organism evidence="5 6">
    <name type="scientific">Nibrella saemangeumensis</name>
    <dbReference type="NCBI Taxonomy" id="1084526"/>
    <lineage>
        <taxon>Bacteria</taxon>
        <taxon>Pseudomonadati</taxon>
        <taxon>Bacteroidota</taxon>
        <taxon>Cytophagia</taxon>
        <taxon>Cytophagales</taxon>
        <taxon>Spirosomataceae</taxon>
        <taxon>Nibrella</taxon>
    </lineage>
</organism>
<sequence length="1016" mass="115044">MNRLVCLSLLCLSGLVPLQAQYRVRHYTIRDGLAQGGAYYMLKDSRRYLWFLSEDGLTRFDGTRFVNYFSSKTDPASGPTGDTGSGLVEAANGDLWFGTEQCLNHYHRPTNRFTTVFARDAQGKSIPAQTHVFATDSTRIWYINQAEGLLSLDWKTGERKRHSAALRHNSDFGNDYIRHHPQAPEIWMLMPDKGVLAFNYQTRKTRYFFSSRPDNQAGDILTFSALYPERDGTVWLAGKAALVALDPATGQFQTYNMPSTLGSGGISGMDSDSRGTLWLGTKGDGIYQFSKTERRWAGIIRHDPYDVNSLATNTVSELLIDPEGVVWVNADPMGVDQLTPDFYGVRQYQVNPFRPPSLSTNTVWKLVEDRQGQIWIGTYMGGIDVLNPDTERVRHYDKTGKPGSLPGRVIFALYADRRGRIWIGADDSFCYFNASADSFVPIQWIKTNFTQNGLRVVAVWEEADGRLLLATRSGMYRYNPATNRITLLAEPEVAFSRTLHYDSTTRYLFAGRRLRDLICYRMEGDSLCVQYTALPTLGVQDITPDKDPTRLWVATTNGLYLLRAADGKILRSWNEKDGLPHRVVYSALPDRLGRRWLSTNRGIAVLDPQTGQISQVQSIEPAEFNNSAYLLTSSGEMYFGSTSGLYRFDPLRQRFQQQAVTVNLTRLLINDRPIDLDSSLAEIHRIVLQPDQRTLTLQFGAIDYFSGGQNRYRYRLKGYDQNWVESGLANTARYANLPPGDYTFEVLAADAEGRWMNQPRRLAVVVKPAIWQTDWFKAVSLLLLGGIIYAGFRRYLRRRLRQQRREFRLQATTQQAERERIARDLHDHIGPDLVALKLQLEAIREDKADLSLRQMLNQTIAQANRIVTDLRQVSHALMPVNLQQQGLIDTLEDFIRQVTAGPNSPEINFTHELAASLPETIQQSLLQIAKELIHNALKHAQPTVIDVELYQENGRVLLAVSDNGQGYNPELVMQQARGIGFRNIQAVVKQLKGQLEIVAKPTGGMRHLVEVSAYKE</sequence>
<dbReference type="SMART" id="SM00387">
    <property type="entry name" value="HATPase_c"/>
    <property type="match status" value="1"/>
</dbReference>
<evidence type="ECO:0000256" key="2">
    <source>
        <dbReference type="SAM" id="Phobius"/>
    </source>
</evidence>
<evidence type="ECO:0000256" key="1">
    <source>
        <dbReference type="ARBA" id="ARBA00022553"/>
    </source>
</evidence>
<dbReference type="InterPro" id="IPR005467">
    <property type="entry name" value="His_kinase_dom"/>
</dbReference>
<feature type="domain" description="Histidine kinase" evidence="4">
    <location>
        <begin position="824"/>
        <end position="1015"/>
    </location>
</feature>
<dbReference type="PANTHER" id="PTHR43547:SF2">
    <property type="entry name" value="HYBRID SIGNAL TRANSDUCTION HISTIDINE KINASE C"/>
    <property type="match status" value="1"/>
</dbReference>
<evidence type="ECO:0000256" key="3">
    <source>
        <dbReference type="SAM" id="SignalP"/>
    </source>
</evidence>
<dbReference type="InterPro" id="IPR011712">
    <property type="entry name" value="Sig_transdc_His_kin_sub3_dim/P"/>
</dbReference>
<dbReference type="InterPro" id="IPR015943">
    <property type="entry name" value="WD40/YVTN_repeat-like_dom_sf"/>
</dbReference>
<dbReference type="RefSeq" id="WP_345246668.1">
    <property type="nucleotide sequence ID" value="NZ_BAABHD010000074.1"/>
</dbReference>
<keyword evidence="2" id="KW-0812">Transmembrane</keyword>
<dbReference type="Pfam" id="PF07730">
    <property type="entry name" value="HisKA_3"/>
    <property type="match status" value="1"/>
</dbReference>
<dbReference type="InterPro" id="IPR013783">
    <property type="entry name" value="Ig-like_fold"/>
</dbReference>
<dbReference type="CDD" id="cd16917">
    <property type="entry name" value="HATPase_UhpB-NarQ-NarX-like"/>
    <property type="match status" value="1"/>
</dbReference>
<dbReference type="SUPFAM" id="SSF63825">
    <property type="entry name" value="YWTD domain"/>
    <property type="match status" value="1"/>
</dbReference>
<feature type="transmembrane region" description="Helical" evidence="2">
    <location>
        <begin position="775"/>
        <end position="796"/>
    </location>
</feature>
<keyword evidence="2" id="KW-1133">Transmembrane helix</keyword>
<dbReference type="Gene3D" id="2.60.40.10">
    <property type="entry name" value="Immunoglobulins"/>
    <property type="match status" value="1"/>
</dbReference>
<feature type="chain" id="PRO_5046534959" evidence="3">
    <location>
        <begin position="23"/>
        <end position="1016"/>
    </location>
</feature>
<dbReference type="InterPro" id="IPR011123">
    <property type="entry name" value="Y_Y_Y"/>
</dbReference>
<dbReference type="Gene3D" id="1.20.5.1930">
    <property type="match status" value="1"/>
</dbReference>
<feature type="signal peptide" evidence="3">
    <location>
        <begin position="1"/>
        <end position="22"/>
    </location>
</feature>
<comment type="caution">
    <text evidence="5">The sequence shown here is derived from an EMBL/GenBank/DDBJ whole genome shotgun (WGS) entry which is preliminary data.</text>
</comment>
<evidence type="ECO:0000313" key="6">
    <source>
        <dbReference type="Proteomes" id="UP001501175"/>
    </source>
</evidence>
<keyword evidence="2" id="KW-0472">Membrane</keyword>
<dbReference type="Pfam" id="PF07494">
    <property type="entry name" value="Reg_prop"/>
    <property type="match status" value="2"/>
</dbReference>
<keyword evidence="3" id="KW-0732">Signal</keyword>
<evidence type="ECO:0000313" key="5">
    <source>
        <dbReference type="EMBL" id="GAA4463521.1"/>
    </source>
</evidence>
<dbReference type="SUPFAM" id="SSF63829">
    <property type="entry name" value="Calcium-dependent phosphotriesterase"/>
    <property type="match status" value="3"/>
</dbReference>
<reference evidence="6" key="1">
    <citation type="journal article" date="2019" name="Int. J. Syst. Evol. Microbiol.">
        <title>The Global Catalogue of Microorganisms (GCM) 10K type strain sequencing project: providing services to taxonomists for standard genome sequencing and annotation.</title>
        <authorList>
            <consortium name="The Broad Institute Genomics Platform"/>
            <consortium name="The Broad Institute Genome Sequencing Center for Infectious Disease"/>
            <person name="Wu L."/>
            <person name="Ma J."/>
        </authorList>
    </citation>
    <scope>NUCLEOTIDE SEQUENCE [LARGE SCALE GENOMIC DNA]</scope>
    <source>
        <strain evidence="6">JCM 17927</strain>
    </source>
</reference>
<keyword evidence="6" id="KW-1185">Reference proteome</keyword>
<dbReference type="PROSITE" id="PS50109">
    <property type="entry name" value="HIS_KIN"/>
    <property type="match status" value="1"/>
</dbReference>
<dbReference type="Gene3D" id="2.130.10.10">
    <property type="entry name" value="YVTN repeat-like/Quinoprotein amine dehydrogenase"/>
    <property type="match status" value="2"/>
</dbReference>
<dbReference type="InterPro" id="IPR036890">
    <property type="entry name" value="HATPase_C_sf"/>
</dbReference>